<reference evidence="13 14" key="1">
    <citation type="submission" date="2019-05" db="EMBL/GenBank/DDBJ databases">
        <title>Culicoidintestinum kansasii gen. nov., sp. nov. from the gastrointestinal tract of the biting midge, Culicoides sonorensis.</title>
        <authorList>
            <person name="Neupane S."/>
            <person name="Ghosh A."/>
            <person name="Gunther S."/>
            <person name="Martin K."/>
            <person name="Zurek L."/>
        </authorList>
    </citation>
    <scope>NUCLEOTIDE SEQUENCE [LARGE SCALE GENOMIC DNA]</scope>
    <source>
        <strain evidence="13 14">CS-1</strain>
    </source>
</reference>
<evidence type="ECO:0000256" key="7">
    <source>
        <dbReference type="ARBA" id="ARBA00022833"/>
    </source>
</evidence>
<keyword evidence="7 9" id="KW-0862">Zinc</keyword>
<sequence>MQSVTERFLEYVKIYTTSDPENTKTPSTQRQFDLAHLLCEQLQAMGIENANVDAHGYVMAKILSNSKKDLPAVGFIAHMDTSPDCSGENVRPQIIENYDGSTIKLNDEYQLSPQDFPDLLKYVGQTLITTDGTTLLGADDKAGIAEIMAAAEFLMSHPEIEHGDVCIGFTPDEEIGRGVVKFDVERFGAEFAYTMDGGKIGELQYENFNAGSLKVKVHGRLVHPGDAKDAMINASEIAMEFHSMLPTLERPEYTEGYQGFYHLHTMSGEVEYAELNYIIRDHSRELFEDKKQRAEQIAEFLNKQHPGAKVIVELSDSYYNMKEQVEPVFHIVELAEQAMKSVGVTPLIEPIRGGTDGSNLSYMGLPCPNIFAGGHNFHGRFEFVPVASMEKAVEVIVAIVQLVGQK</sequence>
<comment type="subcellular location">
    <subcellularLocation>
        <location evidence="9">Cytoplasm</location>
    </subcellularLocation>
</comment>
<dbReference type="EMBL" id="VBWP01000008">
    <property type="protein sequence ID" value="TLG72472.1"/>
    <property type="molecule type" value="Genomic_DNA"/>
</dbReference>
<feature type="binding site" evidence="9 11">
    <location>
        <position position="139"/>
    </location>
    <ligand>
        <name>Zn(2+)</name>
        <dbReference type="ChEBI" id="CHEBI:29105"/>
        <label>2</label>
    </ligand>
</feature>
<dbReference type="Proteomes" id="UP000306912">
    <property type="component" value="Unassembled WGS sequence"/>
</dbReference>
<dbReference type="SUPFAM" id="SSF55031">
    <property type="entry name" value="Bacterial exopeptidase dimerisation domain"/>
    <property type="match status" value="1"/>
</dbReference>
<dbReference type="InterPro" id="IPR011650">
    <property type="entry name" value="Peptidase_M20_dimer"/>
</dbReference>
<evidence type="ECO:0000259" key="12">
    <source>
        <dbReference type="Pfam" id="PF07687"/>
    </source>
</evidence>
<dbReference type="OrthoDB" id="9804934at2"/>
<evidence type="ECO:0000256" key="3">
    <source>
        <dbReference type="ARBA" id="ARBA00022438"/>
    </source>
</evidence>
<evidence type="ECO:0000256" key="8">
    <source>
        <dbReference type="ARBA" id="ARBA00023049"/>
    </source>
</evidence>
<dbReference type="Pfam" id="PF07687">
    <property type="entry name" value="M20_dimer"/>
    <property type="match status" value="1"/>
</dbReference>
<dbReference type="GO" id="GO:0045148">
    <property type="term" value="F:tripeptide aminopeptidase activity"/>
    <property type="evidence" value="ECO:0007669"/>
    <property type="project" value="UniProtKB-UniRule"/>
</dbReference>
<feature type="binding site" evidence="9 11">
    <location>
        <position position="196"/>
    </location>
    <ligand>
        <name>Zn(2+)</name>
        <dbReference type="ChEBI" id="CHEBI:29105"/>
        <label>1</label>
    </ligand>
</feature>
<dbReference type="PROSITE" id="PS00759">
    <property type="entry name" value="ARGE_DAPE_CPG2_2"/>
    <property type="match status" value="1"/>
</dbReference>
<accession>A0A5R8QBI4</accession>
<feature type="active site" description="Proton acceptor" evidence="9 10">
    <location>
        <position position="173"/>
    </location>
</feature>
<name>A0A5R8QBI4_9FIRM</name>
<evidence type="ECO:0000256" key="2">
    <source>
        <dbReference type="ARBA" id="ARBA00009692"/>
    </source>
</evidence>
<comment type="catalytic activity">
    <reaction evidence="1 9">
        <text>Release of the N-terminal residue from a tripeptide.</text>
        <dbReference type="EC" id="3.4.11.4"/>
    </reaction>
</comment>
<feature type="binding site" evidence="9 11">
    <location>
        <position position="78"/>
    </location>
    <ligand>
        <name>Zn(2+)</name>
        <dbReference type="ChEBI" id="CHEBI:29105"/>
        <label>1</label>
    </ligand>
</feature>
<proteinExistence type="inferred from homology"/>
<dbReference type="GO" id="GO:0006508">
    <property type="term" value="P:proteolysis"/>
    <property type="evidence" value="ECO:0007669"/>
    <property type="project" value="UniProtKB-UniRule"/>
</dbReference>
<dbReference type="GO" id="GO:0005737">
    <property type="term" value="C:cytoplasm"/>
    <property type="evidence" value="ECO:0007669"/>
    <property type="project" value="UniProtKB-SubCell"/>
</dbReference>
<dbReference type="Gene3D" id="3.40.630.10">
    <property type="entry name" value="Zn peptidases"/>
    <property type="match status" value="1"/>
</dbReference>
<evidence type="ECO:0000256" key="6">
    <source>
        <dbReference type="ARBA" id="ARBA00022801"/>
    </source>
</evidence>
<gene>
    <name evidence="9 13" type="primary">pepT</name>
    <name evidence="13" type="ORF">FEZ08_08770</name>
</gene>
<dbReference type="PROSITE" id="PS00758">
    <property type="entry name" value="ARGE_DAPE_CPG2_1"/>
    <property type="match status" value="1"/>
</dbReference>
<comment type="function">
    <text evidence="9">Cleaves the N-terminal amino acid of tripeptides.</text>
</comment>
<dbReference type="NCBIfam" id="NF003976">
    <property type="entry name" value="PRK05469.1"/>
    <property type="match status" value="1"/>
</dbReference>
<dbReference type="EC" id="3.4.11.4" evidence="9"/>
<evidence type="ECO:0000256" key="4">
    <source>
        <dbReference type="ARBA" id="ARBA00022670"/>
    </source>
</evidence>
<dbReference type="InterPro" id="IPR036264">
    <property type="entry name" value="Bact_exopeptidase_dim_dom"/>
</dbReference>
<dbReference type="InterPro" id="IPR001261">
    <property type="entry name" value="ArgE/DapE_CS"/>
</dbReference>
<dbReference type="GO" id="GO:0008237">
    <property type="term" value="F:metallopeptidase activity"/>
    <property type="evidence" value="ECO:0007669"/>
    <property type="project" value="UniProtKB-KW"/>
</dbReference>
<evidence type="ECO:0000313" key="13">
    <source>
        <dbReference type="EMBL" id="TLG72472.1"/>
    </source>
</evidence>
<dbReference type="SUPFAM" id="SSF53187">
    <property type="entry name" value="Zn-dependent exopeptidases"/>
    <property type="match status" value="1"/>
</dbReference>
<feature type="binding site" evidence="9 11">
    <location>
        <position position="174"/>
    </location>
    <ligand>
        <name>Zn(2+)</name>
        <dbReference type="ChEBI" id="CHEBI:29105"/>
        <label>2</label>
    </ligand>
</feature>
<keyword evidence="4 9" id="KW-0645">Protease</keyword>
<dbReference type="Pfam" id="PF01546">
    <property type="entry name" value="Peptidase_M20"/>
    <property type="match status" value="1"/>
</dbReference>
<dbReference type="Gene3D" id="3.30.70.360">
    <property type="match status" value="1"/>
</dbReference>
<evidence type="ECO:0000256" key="11">
    <source>
        <dbReference type="PIRSR" id="PIRSR037215-2"/>
    </source>
</evidence>
<evidence type="ECO:0000313" key="14">
    <source>
        <dbReference type="Proteomes" id="UP000306912"/>
    </source>
</evidence>
<dbReference type="NCBIfam" id="NF009920">
    <property type="entry name" value="PRK13381.1"/>
    <property type="match status" value="1"/>
</dbReference>
<comment type="cofactor">
    <cofactor evidence="9 11">
        <name>Zn(2+)</name>
        <dbReference type="ChEBI" id="CHEBI:29105"/>
    </cofactor>
    <text evidence="9 11">Binds 2 Zn(2+) ions per subunit.</text>
</comment>
<evidence type="ECO:0000256" key="5">
    <source>
        <dbReference type="ARBA" id="ARBA00022723"/>
    </source>
</evidence>
<dbReference type="PANTHER" id="PTHR42994:SF1">
    <property type="entry name" value="PEPTIDASE T"/>
    <property type="match status" value="1"/>
</dbReference>
<dbReference type="PIRSF" id="PIRSF037215">
    <property type="entry name" value="Peptidase_M20B"/>
    <property type="match status" value="1"/>
</dbReference>
<evidence type="ECO:0000256" key="1">
    <source>
        <dbReference type="ARBA" id="ARBA00000870"/>
    </source>
</evidence>
<keyword evidence="14" id="KW-1185">Reference proteome</keyword>
<organism evidence="13 14">
    <name type="scientific">Culicoidibacter larvae</name>
    <dbReference type="NCBI Taxonomy" id="2579976"/>
    <lineage>
        <taxon>Bacteria</taxon>
        <taxon>Bacillati</taxon>
        <taxon>Bacillota</taxon>
        <taxon>Culicoidibacteria</taxon>
        <taxon>Culicoidibacterales</taxon>
        <taxon>Culicoidibacteraceae</taxon>
        <taxon>Culicoidibacter</taxon>
    </lineage>
</organism>
<dbReference type="InterPro" id="IPR010161">
    <property type="entry name" value="Peptidase_M20B"/>
</dbReference>
<evidence type="ECO:0000256" key="10">
    <source>
        <dbReference type="PIRSR" id="PIRSR037215-1"/>
    </source>
</evidence>
<feature type="domain" description="Peptidase M20 dimerisation" evidence="12">
    <location>
        <begin position="205"/>
        <end position="306"/>
    </location>
</feature>
<dbReference type="PANTHER" id="PTHR42994">
    <property type="entry name" value="PEPTIDASE T"/>
    <property type="match status" value="1"/>
</dbReference>
<dbReference type="InterPro" id="IPR002933">
    <property type="entry name" value="Peptidase_M20"/>
</dbReference>
<evidence type="ECO:0000256" key="9">
    <source>
        <dbReference type="HAMAP-Rule" id="MF_00550"/>
    </source>
</evidence>
<feature type="binding site" evidence="9 11">
    <location>
        <position position="378"/>
    </location>
    <ligand>
        <name>Zn(2+)</name>
        <dbReference type="ChEBI" id="CHEBI:29105"/>
        <label>2</label>
    </ligand>
</feature>
<feature type="binding site" evidence="9 11">
    <location>
        <position position="139"/>
    </location>
    <ligand>
        <name>Zn(2+)</name>
        <dbReference type="ChEBI" id="CHEBI:29105"/>
        <label>1</label>
    </ligand>
</feature>
<keyword evidence="8 9" id="KW-0482">Metalloprotease</keyword>
<protein>
    <recommendedName>
        <fullName evidence="9">Peptidase T</fullName>
        <ecNumber evidence="9">3.4.11.4</ecNumber>
    </recommendedName>
    <alternativeName>
        <fullName evidence="9">Aminotripeptidase</fullName>
        <shortName evidence="9">Tripeptidase</shortName>
    </alternativeName>
    <alternativeName>
        <fullName evidence="9">Tripeptide aminopeptidase</fullName>
    </alternativeName>
</protein>
<comment type="caution">
    <text evidence="13">The sequence shown here is derived from an EMBL/GenBank/DDBJ whole genome shotgun (WGS) entry which is preliminary data.</text>
</comment>
<dbReference type="GO" id="GO:0043171">
    <property type="term" value="P:peptide catabolic process"/>
    <property type="evidence" value="ECO:0007669"/>
    <property type="project" value="UniProtKB-UniRule"/>
</dbReference>
<dbReference type="CDD" id="cd03892">
    <property type="entry name" value="M20_peptT"/>
    <property type="match status" value="1"/>
</dbReference>
<dbReference type="NCBIfam" id="TIGR01882">
    <property type="entry name" value="peptidase-T"/>
    <property type="match status" value="1"/>
</dbReference>
<dbReference type="FunCoup" id="A0A5R8QBI4">
    <property type="interactions" value="16"/>
</dbReference>
<comment type="similarity">
    <text evidence="2 9">Belongs to the peptidase M20B family.</text>
</comment>
<dbReference type="InParanoid" id="A0A5R8QBI4"/>
<keyword evidence="3 9" id="KW-0031">Aminopeptidase</keyword>
<dbReference type="GO" id="GO:0008270">
    <property type="term" value="F:zinc ion binding"/>
    <property type="evidence" value="ECO:0007669"/>
    <property type="project" value="UniProtKB-UniRule"/>
</dbReference>
<dbReference type="RefSeq" id="WP_138191469.1">
    <property type="nucleotide sequence ID" value="NZ_VBWP01000008.1"/>
</dbReference>
<feature type="active site" evidence="9 10">
    <location>
        <position position="80"/>
    </location>
</feature>
<dbReference type="AlphaFoldDB" id="A0A5R8QBI4"/>
<keyword evidence="6 9" id="KW-0378">Hydrolase</keyword>
<dbReference type="HAMAP" id="MF_00550">
    <property type="entry name" value="Aminopeptidase_M20"/>
    <property type="match status" value="1"/>
</dbReference>
<keyword evidence="9" id="KW-0963">Cytoplasm</keyword>
<keyword evidence="5 9" id="KW-0479">Metal-binding</keyword>